<dbReference type="CDD" id="cd00431">
    <property type="entry name" value="cysteine_hydrolases"/>
    <property type="match status" value="1"/>
</dbReference>
<dbReference type="Pfam" id="PF00857">
    <property type="entry name" value="Isochorismatase"/>
    <property type="match status" value="1"/>
</dbReference>
<evidence type="ECO:0000259" key="3">
    <source>
        <dbReference type="Pfam" id="PF00857"/>
    </source>
</evidence>
<dbReference type="InterPro" id="IPR036380">
    <property type="entry name" value="Isochorismatase-like_sf"/>
</dbReference>
<dbReference type="GeneID" id="19985865"/>
<organism evidence="4 5">
    <name type="scientific">Cladophialophora carrionii CBS 160.54</name>
    <dbReference type="NCBI Taxonomy" id="1279043"/>
    <lineage>
        <taxon>Eukaryota</taxon>
        <taxon>Fungi</taxon>
        <taxon>Dikarya</taxon>
        <taxon>Ascomycota</taxon>
        <taxon>Pezizomycotina</taxon>
        <taxon>Eurotiomycetes</taxon>
        <taxon>Chaetothyriomycetidae</taxon>
        <taxon>Chaetothyriales</taxon>
        <taxon>Herpotrichiellaceae</taxon>
        <taxon>Cladophialophora</taxon>
    </lineage>
</organism>
<evidence type="ECO:0000256" key="1">
    <source>
        <dbReference type="ARBA" id="ARBA00006336"/>
    </source>
</evidence>
<keyword evidence="2" id="KW-0378">Hydrolase</keyword>
<dbReference type="PANTHER" id="PTHR43540:SF16">
    <property type="entry name" value="ISOCHORISMATASE-LIKE DOMAIN-CONTAINING PROTEIN"/>
    <property type="match status" value="1"/>
</dbReference>
<protein>
    <recommendedName>
        <fullName evidence="3">Isochorismatase-like domain-containing protein</fullName>
    </recommendedName>
</protein>
<dbReference type="OrthoDB" id="167809at2759"/>
<dbReference type="SUPFAM" id="SSF52499">
    <property type="entry name" value="Isochorismatase-like hydrolases"/>
    <property type="match status" value="1"/>
</dbReference>
<name>V9D279_9EURO</name>
<dbReference type="GO" id="GO:0016787">
    <property type="term" value="F:hydrolase activity"/>
    <property type="evidence" value="ECO:0007669"/>
    <property type="project" value="UniProtKB-KW"/>
</dbReference>
<accession>V9D279</accession>
<comment type="similarity">
    <text evidence="1">Belongs to the isochorismatase family.</text>
</comment>
<evidence type="ECO:0000313" key="4">
    <source>
        <dbReference type="EMBL" id="ETI21029.1"/>
    </source>
</evidence>
<dbReference type="Gene3D" id="3.40.50.850">
    <property type="entry name" value="Isochorismatase-like"/>
    <property type="match status" value="1"/>
</dbReference>
<dbReference type="AlphaFoldDB" id="V9D279"/>
<dbReference type="EMBL" id="KB822707">
    <property type="protein sequence ID" value="ETI21029.1"/>
    <property type="molecule type" value="Genomic_DNA"/>
</dbReference>
<sequence length="206" mass="23109">MANNTAILLIDPYNDFLHPDGKITPGLQESLDKSGTIEALKILVSTAHKHKLPIFYCLHQQTDAYSYRGWHMMNWSNNTVKDKMVFEKGSWGAEIFEGLRPDYDNGDVIVSKHWNSSSFHNTDLDFQLRQRGISNVVIGGMVSNTCVEATARYAYELGYDITMLSDATAGFTTAQKDAGVELIWPLFAGKVVKAQEWVQSLQDAEL</sequence>
<dbReference type="RefSeq" id="XP_008729910.1">
    <property type="nucleotide sequence ID" value="XM_008731688.1"/>
</dbReference>
<dbReference type="InterPro" id="IPR000868">
    <property type="entry name" value="Isochorismatase-like_dom"/>
</dbReference>
<dbReference type="InterPro" id="IPR050272">
    <property type="entry name" value="Isochorismatase-like_hydrls"/>
</dbReference>
<dbReference type="HOGENOM" id="CLU_068979_8_2_1"/>
<reference evidence="4 5" key="1">
    <citation type="submission" date="2013-03" db="EMBL/GenBank/DDBJ databases">
        <title>The Genome Sequence of Cladophialophora carrionii CBS 160.54.</title>
        <authorList>
            <consortium name="The Broad Institute Genomics Platform"/>
            <person name="Cuomo C."/>
            <person name="de Hoog S."/>
            <person name="Gorbushina A."/>
            <person name="Walker B."/>
            <person name="Young S.K."/>
            <person name="Zeng Q."/>
            <person name="Gargeya S."/>
            <person name="Fitzgerald M."/>
            <person name="Haas B."/>
            <person name="Abouelleil A."/>
            <person name="Allen A.W."/>
            <person name="Alvarado L."/>
            <person name="Arachchi H.M."/>
            <person name="Berlin A.M."/>
            <person name="Chapman S.B."/>
            <person name="Gainer-Dewar J."/>
            <person name="Goldberg J."/>
            <person name="Griggs A."/>
            <person name="Gujja S."/>
            <person name="Hansen M."/>
            <person name="Howarth C."/>
            <person name="Imamovic A."/>
            <person name="Ireland A."/>
            <person name="Larimer J."/>
            <person name="McCowan C."/>
            <person name="Murphy C."/>
            <person name="Pearson M."/>
            <person name="Poon T.W."/>
            <person name="Priest M."/>
            <person name="Roberts A."/>
            <person name="Saif S."/>
            <person name="Shea T."/>
            <person name="Sisk P."/>
            <person name="Sykes S."/>
            <person name="Wortman J."/>
            <person name="Nusbaum C."/>
            <person name="Birren B."/>
        </authorList>
    </citation>
    <scope>NUCLEOTIDE SEQUENCE [LARGE SCALE GENOMIC DNA]</scope>
    <source>
        <strain evidence="4 5">CBS 160.54</strain>
    </source>
</reference>
<evidence type="ECO:0000313" key="5">
    <source>
        <dbReference type="Proteomes" id="UP000030678"/>
    </source>
</evidence>
<evidence type="ECO:0000256" key="2">
    <source>
        <dbReference type="ARBA" id="ARBA00022801"/>
    </source>
</evidence>
<dbReference type="PANTHER" id="PTHR43540">
    <property type="entry name" value="PEROXYUREIDOACRYLATE/UREIDOACRYLATE AMIDOHYDROLASE-RELATED"/>
    <property type="match status" value="1"/>
</dbReference>
<feature type="domain" description="Isochorismatase-like" evidence="3">
    <location>
        <begin position="5"/>
        <end position="188"/>
    </location>
</feature>
<proteinExistence type="inferred from homology"/>
<dbReference type="Proteomes" id="UP000030678">
    <property type="component" value="Unassembled WGS sequence"/>
</dbReference>
<dbReference type="VEuPathDB" id="FungiDB:G647_07372"/>
<gene>
    <name evidence="4" type="ORF">G647_07372</name>
</gene>